<organism evidence="13 14">
    <name type="scientific">Nonomuraea mangrovi</name>
    <dbReference type="NCBI Taxonomy" id="2316207"/>
    <lineage>
        <taxon>Bacteria</taxon>
        <taxon>Bacillati</taxon>
        <taxon>Actinomycetota</taxon>
        <taxon>Actinomycetes</taxon>
        <taxon>Streptosporangiales</taxon>
        <taxon>Streptosporangiaceae</taxon>
        <taxon>Nonomuraea</taxon>
    </lineage>
</organism>
<evidence type="ECO:0000256" key="6">
    <source>
        <dbReference type="ARBA" id="ARBA00022833"/>
    </source>
</evidence>
<evidence type="ECO:0000256" key="10">
    <source>
        <dbReference type="RuleBase" id="RU003983"/>
    </source>
</evidence>
<dbReference type="InterPro" id="IPR050083">
    <property type="entry name" value="HtpX_protease"/>
</dbReference>
<dbReference type="EMBL" id="JBHUFV010000021">
    <property type="protein sequence ID" value="MFD1932611.1"/>
    <property type="molecule type" value="Genomic_DNA"/>
</dbReference>
<keyword evidence="2 10" id="KW-0645">Protease</keyword>
<evidence type="ECO:0000256" key="9">
    <source>
        <dbReference type="ARBA" id="ARBA00023136"/>
    </source>
</evidence>
<evidence type="ECO:0000259" key="12">
    <source>
        <dbReference type="Pfam" id="PF01435"/>
    </source>
</evidence>
<keyword evidence="9 11" id="KW-0472">Membrane</keyword>
<keyword evidence="5 10" id="KW-0378">Hydrolase</keyword>
<reference evidence="14" key="1">
    <citation type="journal article" date="2019" name="Int. J. Syst. Evol. Microbiol.">
        <title>The Global Catalogue of Microorganisms (GCM) 10K type strain sequencing project: providing services to taxonomists for standard genome sequencing and annotation.</title>
        <authorList>
            <consortium name="The Broad Institute Genomics Platform"/>
            <consortium name="The Broad Institute Genome Sequencing Center for Infectious Disease"/>
            <person name="Wu L."/>
            <person name="Ma J."/>
        </authorList>
    </citation>
    <scope>NUCLEOTIDE SEQUENCE [LARGE SCALE GENOMIC DNA]</scope>
    <source>
        <strain evidence="14">ICMP 6774ER</strain>
    </source>
</reference>
<evidence type="ECO:0000256" key="1">
    <source>
        <dbReference type="ARBA" id="ARBA00022475"/>
    </source>
</evidence>
<dbReference type="EC" id="3.4.24.-" evidence="13"/>
<comment type="cofactor">
    <cofactor evidence="10">
        <name>Zn(2+)</name>
        <dbReference type="ChEBI" id="CHEBI:29105"/>
    </cofactor>
    <text evidence="10">Binds 1 zinc ion per subunit.</text>
</comment>
<keyword evidence="1" id="KW-1003">Cell membrane</keyword>
<keyword evidence="8 10" id="KW-0482">Metalloprotease</keyword>
<accession>A0ABW4SSY3</accession>
<evidence type="ECO:0000256" key="3">
    <source>
        <dbReference type="ARBA" id="ARBA00022692"/>
    </source>
</evidence>
<dbReference type="Gene3D" id="3.30.2010.10">
    <property type="entry name" value="Metalloproteases ('zincins'), catalytic domain"/>
    <property type="match status" value="1"/>
</dbReference>
<keyword evidence="4" id="KW-0479">Metal-binding</keyword>
<evidence type="ECO:0000256" key="11">
    <source>
        <dbReference type="SAM" id="Phobius"/>
    </source>
</evidence>
<proteinExistence type="inferred from homology"/>
<evidence type="ECO:0000313" key="14">
    <source>
        <dbReference type="Proteomes" id="UP001597368"/>
    </source>
</evidence>
<keyword evidence="3 11" id="KW-0812">Transmembrane</keyword>
<dbReference type="PANTHER" id="PTHR43221">
    <property type="entry name" value="PROTEASE HTPX"/>
    <property type="match status" value="1"/>
</dbReference>
<keyword evidence="14" id="KW-1185">Reference proteome</keyword>
<dbReference type="Pfam" id="PF01435">
    <property type="entry name" value="Peptidase_M48"/>
    <property type="match status" value="1"/>
</dbReference>
<evidence type="ECO:0000256" key="4">
    <source>
        <dbReference type="ARBA" id="ARBA00022723"/>
    </source>
</evidence>
<dbReference type="RefSeq" id="WP_379572670.1">
    <property type="nucleotide sequence ID" value="NZ_JBHUFV010000021.1"/>
</dbReference>
<comment type="similarity">
    <text evidence="10">Belongs to the peptidase M48 family.</text>
</comment>
<gene>
    <name evidence="13" type="ORF">ACFSKW_14105</name>
</gene>
<evidence type="ECO:0000313" key="13">
    <source>
        <dbReference type="EMBL" id="MFD1932611.1"/>
    </source>
</evidence>
<sequence length="280" mass="29745">MRMLVPMALLATVYGAVLAGLVLAGVPLYAVAGIAGAVLLVQWLSTERVARRITGARFVSAEQEPELHAVLDRLCALTGQDKPRLALSPSPAPNAYTVGRSRRGATIIVTRGLRERLTPDELAAVLAHEMAHIQHRDVAVMTLASSFAIFMAWIAKTTGRTALEAPGLFFEEFPFGLLIGLSVLLGAGALGLASFVAHLPLRALSRARELAADRAAADLLGQPGLLASALLKIHEADGIPLTDLRRGVPALGLVACRTRKGSLMATHPHVHVRVERLLAR</sequence>
<evidence type="ECO:0000256" key="5">
    <source>
        <dbReference type="ARBA" id="ARBA00022801"/>
    </source>
</evidence>
<feature type="domain" description="Peptidase M48" evidence="12">
    <location>
        <begin position="62"/>
        <end position="279"/>
    </location>
</feature>
<dbReference type="InterPro" id="IPR001915">
    <property type="entry name" value="Peptidase_M48"/>
</dbReference>
<keyword evidence="7 11" id="KW-1133">Transmembrane helix</keyword>
<evidence type="ECO:0000256" key="7">
    <source>
        <dbReference type="ARBA" id="ARBA00022989"/>
    </source>
</evidence>
<feature type="transmembrane region" description="Helical" evidence="11">
    <location>
        <begin position="25"/>
        <end position="44"/>
    </location>
</feature>
<protein>
    <submittedName>
        <fullName evidence="13">M48 family metalloprotease</fullName>
        <ecNumber evidence="13">3.4.24.-</ecNumber>
    </submittedName>
</protein>
<keyword evidence="6 10" id="KW-0862">Zinc</keyword>
<comment type="caution">
    <text evidence="13">The sequence shown here is derived from an EMBL/GenBank/DDBJ whole genome shotgun (WGS) entry which is preliminary data.</text>
</comment>
<dbReference type="PANTHER" id="PTHR43221:SF2">
    <property type="entry name" value="PROTEASE HTPX HOMOLOG"/>
    <property type="match status" value="1"/>
</dbReference>
<evidence type="ECO:0000256" key="8">
    <source>
        <dbReference type="ARBA" id="ARBA00023049"/>
    </source>
</evidence>
<dbReference type="Proteomes" id="UP001597368">
    <property type="component" value="Unassembled WGS sequence"/>
</dbReference>
<name>A0ABW4SSY3_9ACTN</name>
<feature type="transmembrane region" description="Helical" evidence="11">
    <location>
        <begin position="175"/>
        <end position="199"/>
    </location>
</feature>
<dbReference type="GO" id="GO:0008237">
    <property type="term" value="F:metallopeptidase activity"/>
    <property type="evidence" value="ECO:0007669"/>
    <property type="project" value="UniProtKB-KW"/>
</dbReference>
<evidence type="ECO:0000256" key="2">
    <source>
        <dbReference type="ARBA" id="ARBA00022670"/>
    </source>
</evidence>
<feature type="transmembrane region" description="Helical" evidence="11">
    <location>
        <begin position="138"/>
        <end position="155"/>
    </location>
</feature>